<sequence length="69" mass="7693">MEFIDKKVDVDCNIHFGLNYAAFVHLIGADISQARQEYQTAQTVLNKLIGETLKLLRKKSDGKNSAAVL</sequence>
<protein>
    <submittedName>
        <fullName evidence="2">Uncharacterized protein</fullName>
    </submittedName>
</protein>
<evidence type="ECO:0000313" key="2">
    <source>
        <dbReference type="WBParaSite" id="ES5_v2.g7746.t1"/>
    </source>
</evidence>
<reference evidence="2" key="1">
    <citation type="submission" date="2022-11" db="UniProtKB">
        <authorList>
            <consortium name="WormBaseParasite"/>
        </authorList>
    </citation>
    <scope>IDENTIFICATION</scope>
</reference>
<dbReference type="WBParaSite" id="ES5_v2.g7746.t1">
    <property type="protein sequence ID" value="ES5_v2.g7746.t1"/>
    <property type="gene ID" value="ES5_v2.g7746"/>
</dbReference>
<proteinExistence type="predicted"/>
<organism evidence="1 2">
    <name type="scientific">Panagrolaimus sp. ES5</name>
    <dbReference type="NCBI Taxonomy" id="591445"/>
    <lineage>
        <taxon>Eukaryota</taxon>
        <taxon>Metazoa</taxon>
        <taxon>Ecdysozoa</taxon>
        <taxon>Nematoda</taxon>
        <taxon>Chromadorea</taxon>
        <taxon>Rhabditida</taxon>
        <taxon>Tylenchina</taxon>
        <taxon>Panagrolaimomorpha</taxon>
        <taxon>Panagrolaimoidea</taxon>
        <taxon>Panagrolaimidae</taxon>
        <taxon>Panagrolaimus</taxon>
    </lineage>
</organism>
<evidence type="ECO:0000313" key="1">
    <source>
        <dbReference type="Proteomes" id="UP000887579"/>
    </source>
</evidence>
<accession>A0AC34GST7</accession>
<dbReference type="Proteomes" id="UP000887579">
    <property type="component" value="Unplaced"/>
</dbReference>
<name>A0AC34GST7_9BILA</name>